<feature type="transmembrane region" description="Helical" evidence="6">
    <location>
        <begin position="48"/>
        <end position="70"/>
    </location>
</feature>
<dbReference type="Pfam" id="PF01895">
    <property type="entry name" value="PhoU"/>
    <property type="match status" value="1"/>
</dbReference>
<organism evidence="8 9">
    <name type="scientific">Steroidobacter flavus</name>
    <dbReference type="NCBI Taxonomy" id="1842136"/>
    <lineage>
        <taxon>Bacteria</taxon>
        <taxon>Pseudomonadati</taxon>
        <taxon>Pseudomonadota</taxon>
        <taxon>Gammaproteobacteria</taxon>
        <taxon>Steroidobacterales</taxon>
        <taxon>Steroidobacteraceae</taxon>
        <taxon>Steroidobacter</taxon>
    </lineage>
</organism>
<dbReference type="PANTHER" id="PTHR10010:SF46">
    <property type="entry name" value="SODIUM-DEPENDENT PHOSPHATE TRANSPORT PROTEIN 2B"/>
    <property type="match status" value="1"/>
</dbReference>
<gene>
    <name evidence="8" type="ORF">ACFPN2_32135</name>
</gene>
<evidence type="ECO:0000256" key="4">
    <source>
        <dbReference type="ARBA" id="ARBA00022989"/>
    </source>
</evidence>
<dbReference type="Pfam" id="PF02690">
    <property type="entry name" value="Na_Pi_cotrans"/>
    <property type="match status" value="1"/>
</dbReference>
<keyword evidence="5 6" id="KW-0472">Membrane</keyword>
<evidence type="ECO:0000256" key="3">
    <source>
        <dbReference type="ARBA" id="ARBA00022692"/>
    </source>
</evidence>
<protein>
    <submittedName>
        <fullName evidence="8">Na/Pi cotransporter family protein</fullName>
    </submittedName>
</protein>
<evidence type="ECO:0000313" key="8">
    <source>
        <dbReference type="EMBL" id="MFC4313767.1"/>
    </source>
</evidence>
<keyword evidence="4 6" id="KW-1133">Transmembrane helix</keyword>
<sequence>MIHALLTLVGHVCLLLWSLQMLQRSVDRSWGAQIRRLMNRGNDRALRSFAVGAAATTVLQSSTTAILALASWTSQGLIPLGVGIAAALGANVGTTFIAQSFSFLSIEIAPLFALIGFVIFRKGKLASTRDLGRVLIALGIGLFSVHGLSAALAPMSQSPTFQLVMHSMSSEPAAALLASAAFAWLSHSSIAAILLIVSLAQVDELSNQAALAMVLGANLGTALNPLLYSRSAQVDALRLASANILTRLIGCALAWPALMFADLWIDSLGASTQRIVFNFHTIFNLAVALLFLPVVPLIARQLTRMFPERTRADDPALPRYLHGREAEPATVALTKAEREALRMADIVVEMLDRSRGIFACNDRDRITDVRALDDTLDSLHESIQRYLAGVGGQPLSDRERLRAQTILTFAVNLEHIGDVLGQLLMKRASKRIKRQVSLSADELSVIEQLYDSLREHLQLSIVVFMYTDVKAARQLLKDSENFRQIERQVARRHFDAICSGRGEGVSAAGLYLDAVRDLCWANSRLVATADLAVKYRAAVS</sequence>
<dbReference type="InterPro" id="IPR038078">
    <property type="entry name" value="PhoU-like_sf"/>
</dbReference>
<feature type="transmembrane region" description="Helical" evidence="6">
    <location>
        <begin position="77"/>
        <end position="97"/>
    </location>
</feature>
<evidence type="ECO:0000256" key="5">
    <source>
        <dbReference type="ARBA" id="ARBA00023136"/>
    </source>
</evidence>
<feature type="transmembrane region" description="Helical" evidence="6">
    <location>
        <begin position="132"/>
        <end position="153"/>
    </location>
</feature>
<feature type="transmembrane region" description="Helical" evidence="6">
    <location>
        <begin position="244"/>
        <end position="265"/>
    </location>
</feature>
<dbReference type="EMBL" id="JBHSDU010000015">
    <property type="protein sequence ID" value="MFC4313767.1"/>
    <property type="molecule type" value="Genomic_DNA"/>
</dbReference>
<feature type="transmembrane region" description="Helical" evidence="6">
    <location>
        <begin position="103"/>
        <end position="120"/>
    </location>
</feature>
<accession>A0ABV8T3H5</accession>
<dbReference type="Proteomes" id="UP001595904">
    <property type="component" value="Unassembled WGS sequence"/>
</dbReference>
<feature type="transmembrane region" description="Helical" evidence="6">
    <location>
        <begin position="277"/>
        <end position="299"/>
    </location>
</feature>
<dbReference type="SUPFAM" id="SSF109755">
    <property type="entry name" value="PhoU-like"/>
    <property type="match status" value="1"/>
</dbReference>
<feature type="transmembrane region" description="Helical" evidence="6">
    <location>
        <begin position="209"/>
        <end position="228"/>
    </location>
</feature>
<dbReference type="RefSeq" id="WP_380604378.1">
    <property type="nucleotide sequence ID" value="NZ_JBHSDU010000015.1"/>
</dbReference>
<keyword evidence="2" id="KW-1003">Cell membrane</keyword>
<dbReference type="Gene3D" id="1.20.58.220">
    <property type="entry name" value="Phosphate transport system protein phou homolog 2, domain 2"/>
    <property type="match status" value="1"/>
</dbReference>
<reference evidence="9" key="1">
    <citation type="journal article" date="2019" name="Int. J. Syst. Evol. Microbiol.">
        <title>The Global Catalogue of Microorganisms (GCM) 10K type strain sequencing project: providing services to taxonomists for standard genome sequencing and annotation.</title>
        <authorList>
            <consortium name="The Broad Institute Genomics Platform"/>
            <consortium name="The Broad Institute Genome Sequencing Center for Infectious Disease"/>
            <person name="Wu L."/>
            <person name="Ma J."/>
        </authorList>
    </citation>
    <scope>NUCLEOTIDE SEQUENCE [LARGE SCALE GENOMIC DNA]</scope>
    <source>
        <strain evidence="9">CGMCC 1.10759</strain>
    </source>
</reference>
<evidence type="ECO:0000256" key="2">
    <source>
        <dbReference type="ARBA" id="ARBA00022475"/>
    </source>
</evidence>
<feature type="transmembrane region" description="Helical" evidence="6">
    <location>
        <begin position="173"/>
        <end position="197"/>
    </location>
</feature>
<keyword evidence="3 6" id="KW-0812">Transmembrane</keyword>
<dbReference type="InterPro" id="IPR026022">
    <property type="entry name" value="PhoU_dom"/>
</dbReference>
<comment type="subcellular location">
    <subcellularLocation>
        <location evidence="1">Cell membrane</location>
        <topology evidence="1">Multi-pass membrane protein</topology>
    </subcellularLocation>
</comment>
<dbReference type="PANTHER" id="PTHR10010">
    <property type="entry name" value="SOLUTE CARRIER FAMILY 34 SODIUM PHOSPHATE , MEMBER 2-RELATED"/>
    <property type="match status" value="1"/>
</dbReference>
<evidence type="ECO:0000313" key="9">
    <source>
        <dbReference type="Proteomes" id="UP001595904"/>
    </source>
</evidence>
<proteinExistence type="predicted"/>
<evidence type="ECO:0000256" key="1">
    <source>
        <dbReference type="ARBA" id="ARBA00004651"/>
    </source>
</evidence>
<dbReference type="NCBIfam" id="NF037997">
    <property type="entry name" value="Na_Pi_symport"/>
    <property type="match status" value="1"/>
</dbReference>
<evidence type="ECO:0000256" key="6">
    <source>
        <dbReference type="SAM" id="Phobius"/>
    </source>
</evidence>
<feature type="domain" description="PhoU" evidence="7">
    <location>
        <begin position="341"/>
        <end position="418"/>
    </location>
</feature>
<keyword evidence="9" id="KW-1185">Reference proteome</keyword>
<name>A0ABV8T3H5_9GAMM</name>
<dbReference type="InterPro" id="IPR003841">
    <property type="entry name" value="Na/Pi_transpt"/>
</dbReference>
<comment type="caution">
    <text evidence="8">The sequence shown here is derived from an EMBL/GenBank/DDBJ whole genome shotgun (WGS) entry which is preliminary data.</text>
</comment>
<evidence type="ECO:0000259" key="7">
    <source>
        <dbReference type="Pfam" id="PF01895"/>
    </source>
</evidence>